<comment type="caution">
    <text evidence="1">The sequence shown here is derived from an EMBL/GenBank/DDBJ whole genome shotgun (WGS) entry which is preliminary data.</text>
</comment>
<proteinExistence type="predicted"/>
<keyword evidence="2" id="KW-1185">Reference proteome</keyword>
<organism evidence="1 2">
    <name type="scientific">Pyrus ussuriensis x Pyrus communis</name>
    <dbReference type="NCBI Taxonomy" id="2448454"/>
    <lineage>
        <taxon>Eukaryota</taxon>
        <taxon>Viridiplantae</taxon>
        <taxon>Streptophyta</taxon>
        <taxon>Embryophyta</taxon>
        <taxon>Tracheophyta</taxon>
        <taxon>Spermatophyta</taxon>
        <taxon>Magnoliopsida</taxon>
        <taxon>eudicotyledons</taxon>
        <taxon>Gunneridae</taxon>
        <taxon>Pentapetalae</taxon>
        <taxon>rosids</taxon>
        <taxon>fabids</taxon>
        <taxon>Rosales</taxon>
        <taxon>Rosaceae</taxon>
        <taxon>Amygdaloideae</taxon>
        <taxon>Maleae</taxon>
        <taxon>Pyrus</taxon>
    </lineage>
</organism>
<gene>
    <name evidence="1" type="ORF">D8674_040624</name>
</gene>
<reference evidence="1 2" key="1">
    <citation type="submission" date="2019-09" db="EMBL/GenBank/DDBJ databases">
        <authorList>
            <person name="Ou C."/>
        </authorList>
    </citation>
    <scope>NUCLEOTIDE SEQUENCE [LARGE SCALE GENOMIC DNA]</scope>
    <source>
        <strain evidence="1">S2</strain>
        <tissue evidence="1">Leaf</tissue>
    </source>
</reference>
<name>A0A5N5HDN4_9ROSA</name>
<evidence type="ECO:0000313" key="1">
    <source>
        <dbReference type="EMBL" id="KAB2621244.1"/>
    </source>
</evidence>
<reference evidence="1 2" key="2">
    <citation type="submission" date="2019-11" db="EMBL/GenBank/DDBJ databases">
        <title>A de novo genome assembly of a pear dwarfing rootstock.</title>
        <authorList>
            <person name="Wang F."/>
            <person name="Wang J."/>
            <person name="Li S."/>
            <person name="Zhang Y."/>
            <person name="Fang M."/>
            <person name="Ma L."/>
            <person name="Zhao Y."/>
            <person name="Jiang S."/>
        </authorList>
    </citation>
    <scope>NUCLEOTIDE SEQUENCE [LARGE SCALE GENOMIC DNA]</scope>
    <source>
        <strain evidence="1">S2</strain>
        <tissue evidence="1">Leaf</tissue>
    </source>
</reference>
<evidence type="ECO:0000313" key="2">
    <source>
        <dbReference type="Proteomes" id="UP000327157"/>
    </source>
</evidence>
<protein>
    <submittedName>
        <fullName evidence="1">Aspartic proteinase nepenthesin-1</fullName>
    </submittedName>
</protein>
<dbReference type="AlphaFoldDB" id="A0A5N5HDN4"/>
<dbReference type="Proteomes" id="UP000327157">
    <property type="component" value="Unassembled WGS sequence"/>
</dbReference>
<sequence>MTGNFGPYFVDLHIGTLPHHFFLVPDIDIDLAWLNYSTYTYCFNRKPKKMTHLVFLATGCLFGNKFSYYLMDYTLSPSLTSYLQI</sequence>
<accession>A0A5N5HDN4</accession>
<dbReference type="EMBL" id="SMOL01000232">
    <property type="protein sequence ID" value="KAB2621244.1"/>
    <property type="molecule type" value="Genomic_DNA"/>
</dbReference>